<evidence type="ECO:0000313" key="2">
    <source>
        <dbReference type="EMBL" id="SDY20538.1"/>
    </source>
</evidence>
<accession>A0A1H3I0C7</accession>
<dbReference type="Proteomes" id="UP000199035">
    <property type="component" value="Unassembled WGS sequence"/>
</dbReference>
<dbReference type="AlphaFoldDB" id="A0A1H3I0C7"/>
<dbReference type="RefSeq" id="WP_092688630.1">
    <property type="nucleotide sequence ID" value="NZ_FNPK01000005.1"/>
</dbReference>
<feature type="domain" description="Lipocalin-like" evidence="1">
    <location>
        <begin position="8"/>
        <end position="141"/>
    </location>
</feature>
<reference evidence="3" key="1">
    <citation type="submission" date="2016-10" db="EMBL/GenBank/DDBJ databases">
        <authorList>
            <person name="Varghese N."/>
            <person name="Submissions S."/>
        </authorList>
    </citation>
    <scope>NUCLEOTIDE SEQUENCE [LARGE SCALE GENOMIC DNA]</scope>
    <source>
        <strain evidence="3">ANC 5109</strain>
    </source>
</reference>
<gene>
    <name evidence="2" type="ORF">SAMN05421643_105111</name>
</gene>
<name>A0A1H3I0C7_9GAMM</name>
<dbReference type="InterPro" id="IPR024311">
    <property type="entry name" value="Lipocalin-like"/>
</dbReference>
<dbReference type="STRING" id="595670.SAMN05421643_105111"/>
<organism evidence="2 3">
    <name type="scientific">Acinetobacter kyonggiensis</name>
    <dbReference type="NCBI Taxonomy" id="595670"/>
    <lineage>
        <taxon>Bacteria</taxon>
        <taxon>Pseudomonadati</taxon>
        <taxon>Pseudomonadota</taxon>
        <taxon>Gammaproteobacteria</taxon>
        <taxon>Moraxellales</taxon>
        <taxon>Moraxellaceae</taxon>
        <taxon>Acinetobacter</taxon>
    </lineage>
</organism>
<protein>
    <submittedName>
        <fullName evidence="2">Lipocalin-like domain-containing protein</fullName>
    </submittedName>
</protein>
<keyword evidence="3" id="KW-1185">Reference proteome</keyword>
<sequence>MSNVDLTGRWELVTFAQNYDDGRQVLPMGDAPQGIIQYTADGFMSCMICRPNRANFTTGGQWNASDAEKAGAYNSMMSYAGRYSIENDTVTHFVDLSLFPNWIGGQQKRSFQFDEQGQLSLTARLEENTSEARTALLLWKRG</sequence>
<dbReference type="Pfam" id="PF13924">
    <property type="entry name" value="Lipocalin_5"/>
    <property type="match status" value="1"/>
</dbReference>
<dbReference type="EMBL" id="FNPK01000005">
    <property type="protein sequence ID" value="SDY20538.1"/>
    <property type="molecule type" value="Genomic_DNA"/>
</dbReference>
<evidence type="ECO:0000313" key="3">
    <source>
        <dbReference type="Proteomes" id="UP000199035"/>
    </source>
</evidence>
<proteinExistence type="predicted"/>
<evidence type="ECO:0000259" key="1">
    <source>
        <dbReference type="Pfam" id="PF13924"/>
    </source>
</evidence>